<dbReference type="EMBL" id="CP029210">
    <property type="protein sequence ID" value="AWI54435.1"/>
    <property type="molecule type" value="Genomic_DNA"/>
</dbReference>
<keyword evidence="3" id="KW-1185">Reference proteome</keyword>
<name>A0A2U8FTR0_9BURK</name>
<protein>
    <submittedName>
        <fullName evidence="2">EpsI family protein</fullName>
    </submittedName>
</protein>
<sequence>MTVTEAPVLKFDDLRRVTGATVVALAAMLLSVGGAEALKPSRVLADELPALDLETVIPKRFGDWVVRADAAPVVSDPTLDATLAKFYSQTLARTYVNSRGQAIMLSLAYGKNQNSWNTAAHRPEFCYDAQGFTVAARGVHDLPLAGHEVPSVRMVGTKHQRQEPVTYWVTLADTVTVPGFRRKLQQVRYGLQGQIVDGLLVRMSSLGHDEAEEFALHEAFAREWERAMSPDMRPRFFGH</sequence>
<dbReference type="InterPro" id="IPR014263">
    <property type="entry name" value="Methanolan_biosynth_EpsI"/>
</dbReference>
<accession>A0A2U8FTR0</accession>
<feature type="domain" description="Methanolan biosynthesis EpsI" evidence="1">
    <location>
        <begin position="23"/>
        <end position="228"/>
    </location>
</feature>
<gene>
    <name evidence="2" type="primary">epsI</name>
    <name evidence="2" type="ORF">DEH84_14140</name>
</gene>
<organism evidence="2 3">
    <name type="scientific">Aquabacterium olei</name>
    <dbReference type="NCBI Taxonomy" id="1296669"/>
    <lineage>
        <taxon>Bacteria</taxon>
        <taxon>Pseudomonadati</taxon>
        <taxon>Pseudomonadota</taxon>
        <taxon>Betaproteobacteria</taxon>
        <taxon>Burkholderiales</taxon>
        <taxon>Aquabacterium</taxon>
    </lineage>
</organism>
<reference evidence="2 3" key="1">
    <citation type="submission" date="2018-05" db="EMBL/GenBank/DDBJ databases">
        <title>complete genome sequence of Aquabacterium olei NBRC 110486.</title>
        <authorList>
            <person name="Tang B."/>
            <person name="Chang J."/>
            <person name="Zhang L."/>
            <person name="Yang H."/>
        </authorList>
    </citation>
    <scope>NUCLEOTIDE SEQUENCE [LARGE SCALE GENOMIC DNA]</scope>
    <source>
        <strain evidence="2 3">NBRC 110486</strain>
    </source>
</reference>
<evidence type="ECO:0000259" key="1">
    <source>
        <dbReference type="Pfam" id="PF11984"/>
    </source>
</evidence>
<evidence type="ECO:0000313" key="3">
    <source>
        <dbReference type="Proteomes" id="UP000244892"/>
    </source>
</evidence>
<dbReference type="Proteomes" id="UP000244892">
    <property type="component" value="Chromosome"/>
</dbReference>
<proteinExistence type="predicted"/>
<evidence type="ECO:0000313" key="2">
    <source>
        <dbReference type="EMBL" id="AWI54435.1"/>
    </source>
</evidence>
<dbReference type="InterPro" id="IPR054653">
    <property type="entry name" value="EpsI_type_B_pred"/>
</dbReference>
<dbReference type="Pfam" id="PF11984">
    <property type="entry name" value="DUF3485"/>
    <property type="match status" value="1"/>
</dbReference>
<dbReference type="NCBIfam" id="TIGR02914">
    <property type="entry name" value="EpsI_fam"/>
    <property type="match status" value="1"/>
</dbReference>
<dbReference type="AlphaFoldDB" id="A0A2U8FTR0"/>
<dbReference type="NCBIfam" id="NF045609">
    <property type="entry name" value="EpsI_type_B"/>
    <property type="match status" value="1"/>
</dbReference>
<dbReference type="KEGG" id="aon:DEH84_14140"/>